<dbReference type="InterPro" id="IPR004193">
    <property type="entry name" value="Glyco_hydro_13_N"/>
</dbReference>
<dbReference type="GO" id="GO:0003844">
    <property type="term" value="F:1,4-alpha-glucan branching enzyme activity"/>
    <property type="evidence" value="ECO:0007669"/>
    <property type="project" value="TreeGrafter"/>
</dbReference>
<dbReference type="Pfam" id="PF02922">
    <property type="entry name" value="CBM_48"/>
    <property type="match status" value="1"/>
</dbReference>
<protein>
    <recommendedName>
        <fullName evidence="2">Glycoside hydrolase family 13 N-terminal domain-containing protein</fullName>
    </recommendedName>
</protein>
<dbReference type="GO" id="GO:0004553">
    <property type="term" value="F:hydrolase activity, hydrolyzing O-glycosyl compounds"/>
    <property type="evidence" value="ECO:0007669"/>
    <property type="project" value="InterPro"/>
</dbReference>
<proteinExistence type="predicted"/>
<dbReference type="PANTHER" id="PTHR43651">
    <property type="entry name" value="1,4-ALPHA-GLUCAN-BRANCHING ENZYME"/>
    <property type="match status" value="1"/>
</dbReference>
<feature type="compositionally biased region" description="Basic residues" evidence="1">
    <location>
        <begin position="164"/>
        <end position="178"/>
    </location>
</feature>
<dbReference type="GO" id="GO:0005978">
    <property type="term" value="P:glycogen biosynthetic process"/>
    <property type="evidence" value="ECO:0007669"/>
    <property type="project" value="TreeGrafter"/>
</dbReference>
<reference evidence="3 4" key="1">
    <citation type="submission" date="2016-01" db="EMBL/GenBank/DDBJ databases">
        <authorList>
            <person name="Manzoor S."/>
        </authorList>
    </citation>
    <scope>NUCLEOTIDE SEQUENCE [LARGE SCALE GENOMIC DNA]</scope>
    <source>
        <strain evidence="3">Methanoculleus sp MAB1</strain>
    </source>
</reference>
<dbReference type="KEGG" id="mema:MMAB1_3001"/>
<feature type="region of interest" description="Disordered" evidence="1">
    <location>
        <begin position="117"/>
        <end position="178"/>
    </location>
</feature>
<evidence type="ECO:0000259" key="2">
    <source>
        <dbReference type="Pfam" id="PF02922"/>
    </source>
</evidence>
<gene>
    <name evidence="3" type="ORF">MMAB1_3001</name>
</gene>
<dbReference type="SUPFAM" id="SSF81296">
    <property type="entry name" value="E set domains"/>
    <property type="match status" value="1"/>
</dbReference>
<feature type="compositionally biased region" description="Polar residues" evidence="1">
    <location>
        <begin position="129"/>
        <end position="138"/>
    </location>
</feature>
<accession>A0A0X3BRP4</accession>
<dbReference type="Proteomes" id="UP000069850">
    <property type="component" value="Chromosome 1"/>
</dbReference>
<dbReference type="Gene3D" id="2.60.40.10">
    <property type="entry name" value="Immunoglobulins"/>
    <property type="match status" value="1"/>
</dbReference>
<dbReference type="CDD" id="cd02855">
    <property type="entry name" value="E_set_GBE_prok_N"/>
    <property type="match status" value="1"/>
</dbReference>
<dbReference type="EMBL" id="LT158599">
    <property type="protein sequence ID" value="CVK34214.1"/>
    <property type="molecule type" value="Genomic_DNA"/>
</dbReference>
<feature type="compositionally biased region" description="Low complexity" evidence="1">
    <location>
        <begin position="153"/>
        <end position="163"/>
    </location>
</feature>
<feature type="domain" description="Glycoside hydrolase family 13 N-terminal" evidence="2">
    <location>
        <begin position="35"/>
        <end position="119"/>
    </location>
</feature>
<dbReference type="AlphaFoldDB" id="A0A0X3BRP4"/>
<sequence length="178" mass="19673">MQQALPDITKTGSLISDYDVYLFRQGNHFRLYERLGSHPVVLEGTQGTFFAVWAPNAAEVSVIGDFNGWEAGKNPLAVRSEGSGIWEGFIPDVGHGALYKYHIRSRYNDYSVDKGDPFATTGRSRQRPRLSSGTSPTPGATGRGCGVARRTTRPTPRSPSTRCIRARGGRCRRRRTGR</sequence>
<evidence type="ECO:0000313" key="4">
    <source>
        <dbReference type="Proteomes" id="UP000069850"/>
    </source>
</evidence>
<dbReference type="GO" id="GO:0005829">
    <property type="term" value="C:cytosol"/>
    <property type="evidence" value="ECO:0007669"/>
    <property type="project" value="TreeGrafter"/>
</dbReference>
<dbReference type="PANTHER" id="PTHR43651:SF3">
    <property type="entry name" value="1,4-ALPHA-GLUCAN-BRANCHING ENZYME"/>
    <property type="match status" value="1"/>
</dbReference>
<evidence type="ECO:0000313" key="3">
    <source>
        <dbReference type="EMBL" id="CVK34214.1"/>
    </source>
</evidence>
<dbReference type="InterPro" id="IPR013783">
    <property type="entry name" value="Ig-like_fold"/>
</dbReference>
<organism evidence="3 4">
    <name type="scientific">Methanoculleus bourgensis</name>
    <dbReference type="NCBI Taxonomy" id="83986"/>
    <lineage>
        <taxon>Archaea</taxon>
        <taxon>Methanobacteriati</taxon>
        <taxon>Methanobacteriota</taxon>
        <taxon>Stenosarchaea group</taxon>
        <taxon>Methanomicrobia</taxon>
        <taxon>Methanomicrobiales</taxon>
        <taxon>Methanomicrobiaceae</taxon>
        <taxon>Methanoculleus</taxon>
    </lineage>
</organism>
<evidence type="ECO:0000256" key="1">
    <source>
        <dbReference type="SAM" id="MobiDB-lite"/>
    </source>
</evidence>
<dbReference type="InterPro" id="IPR014756">
    <property type="entry name" value="Ig_E-set"/>
</dbReference>
<name>A0A0X3BRP4_9EURY</name>
<dbReference type="InterPro" id="IPR044143">
    <property type="entry name" value="GlgB_N_E_set_prok"/>
</dbReference>